<evidence type="ECO:0000256" key="1">
    <source>
        <dbReference type="ARBA" id="ARBA00004141"/>
    </source>
</evidence>
<dbReference type="RefSeq" id="WP_114898580.1">
    <property type="nucleotide sequence ID" value="NZ_CP031222.1"/>
</dbReference>
<dbReference type="PANTHER" id="PTHR12608:SF1">
    <property type="entry name" value="TRANSMEMBRANE PROTEIN 165"/>
    <property type="match status" value="1"/>
</dbReference>
<keyword evidence="4 6" id="KW-1133">Transmembrane helix</keyword>
<keyword evidence="8" id="KW-1185">Reference proteome</keyword>
<comment type="similarity">
    <text evidence="2 6">Belongs to the GDT1 family.</text>
</comment>
<proteinExistence type="inferred from homology"/>
<feature type="transmembrane region" description="Helical" evidence="6">
    <location>
        <begin position="104"/>
        <end position="120"/>
    </location>
</feature>
<dbReference type="InterPro" id="IPR001727">
    <property type="entry name" value="GDT1-like"/>
</dbReference>
<protein>
    <recommendedName>
        <fullName evidence="6">GDT1 family protein</fullName>
    </recommendedName>
</protein>
<evidence type="ECO:0000256" key="5">
    <source>
        <dbReference type="ARBA" id="ARBA00023136"/>
    </source>
</evidence>
<feature type="transmembrane region" description="Helical" evidence="6">
    <location>
        <begin position="36"/>
        <end position="57"/>
    </location>
</feature>
<feature type="transmembrane region" description="Helical" evidence="6">
    <location>
        <begin position="170"/>
        <end position="191"/>
    </location>
</feature>
<dbReference type="KEGG" id="mbah:HYN46_06295"/>
<dbReference type="PANTHER" id="PTHR12608">
    <property type="entry name" value="TRANSMEMBRANE PROTEIN HTP-1 RELATED"/>
    <property type="match status" value="1"/>
</dbReference>
<name>A0A345P5B1_9GAMM</name>
<gene>
    <name evidence="7" type="ORF">HYN46_06295</name>
</gene>
<dbReference type="Proteomes" id="UP000253940">
    <property type="component" value="Chromosome"/>
</dbReference>
<evidence type="ECO:0000313" key="7">
    <source>
        <dbReference type="EMBL" id="AXI02470.1"/>
    </source>
</evidence>
<feature type="transmembrane region" description="Helical" evidence="6">
    <location>
        <begin position="63"/>
        <end position="84"/>
    </location>
</feature>
<dbReference type="AlphaFoldDB" id="A0A345P5B1"/>
<dbReference type="GO" id="GO:0016020">
    <property type="term" value="C:membrane"/>
    <property type="evidence" value="ECO:0007669"/>
    <property type="project" value="UniProtKB-SubCell"/>
</dbReference>
<sequence length="193" mass="20557">MNWVAFASSFSTMLLVELPDKTLIATLILSTRYRKLPVFVGVCLAFLVQCALAVMAGSLLRLLPAYVVAYIVAALFAIGAVVLWRSASVEEDDDVKSVDTTSSFKMAVVSFTVLFAAEWGDASQLLTVALTAKYHAPLEVGLGSWLALVGVAALAILLGKVIQAKVPLHLLQRIAAVVFATFAAIALYTAVTH</sequence>
<comment type="subcellular location">
    <subcellularLocation>
        <location evidence="1 6">Membrane</location>
        <topology evidence="1 6">Multi-pass membrane protein</topology>
    </subcellularLocation>
</comment>
<dbReference type="GO" id="GO:0046873">
    <property type="term" value="F:metal ion transmembrane transporter activity"/>
    <property type="evidence" value="ECO:0007669"/>
    <property type="project" value="InterPro"/>
</dbReference>
<dbReference type="EMBL" id="CP031222">
    <property type="protein sequence ID" value="AXI02470.1"/>
    <property type="molecule type" value="Genomic_DNA"/>
</dbReference>
<evidence type="ECO:0000256" key="2">
    <source>
        <dbReference type="ARBA" id="ARBA00009190"/>
    </source>
</evidence>
<reference evidence="7 8" key="1">
    <citation type="submission" date="2018-07" db="EMBL/GenBank/DDBJ databases">
        <title>Genome sequencing of Moraxellaceae gen. HYN0046.</title>
        <authorList>
            <person name="Kim M."/>
            <person name="Yi H."/>
        </authorList>
    </citation>
    <scope>NUCLEOTIDE SEQUENCE [LARGE SCALE GENOMIC DNA]</scope>
    <source>
        <strain evidence="7 8">HYN0046</strain>
    </source>
</reference>
<feature type="transmembrane region" description="Helical" evidence="6">
    <location>
        <begin position="140"/>
        <end position="158"/>
    </location>
</feature>
<evidence type="ECO:0000313" key="8">
    <source>
        <dbReference type="Proteomes" id="UP000253940"/>
    </source>
</evidence>
<evidence type="ECO:0000256" key="6">
    <source>
        <dbReference type="RuleBase" id="RU365102"/>
    </source>
</evidence>
<organism evidence="7 8">
    <name type="scientific">Aquirhabdus parva</name>
    <dbReference type="NCBI Taxonomy" id="2283318"/>
    <lineage>
        <taxon>Bacteria</taxon>
        <taxon>Pseudomonadati</taxon>
        <taxon>Pseudomonadota</taxon>
        <taxon>Gammaproteobacteria</taxon>
        <taxon>Moraxellales</taxon>
        <taxon>Moraxellaceae</taxon>
        <taxon>Aquirhabdus</taxon>
    </lineage>
</organism>
<dbReference type="OrthoDB" id="9801356at2"/>
<evidence type="ECO:0000256" key="3">
    <source>
        <dbReference type="ARBA" id="ARBA00022692"/>
    </source>
</evidence>
<keyword evidence="5 6" id="KW-0472">Membrane</keyword>
<dbReference type="Pfam" id="PF01169">
    <property type="entry name" value="GDT1"/>
    <property type="match status" value="2"/>
</dbReference>
<evidence type="ECO:0000256" key="4">
    <source>
        <dbReference type="ARBA" id="ARBA00022989"/>
    </source>
</evidence>
<keyword evidence="3 6" id="KW-0812">Transmembrane</keyword>
<accession>A0A345P5B1</accession>